<reference evidence="8 9" key="1">
    <citation type="journal article" date="2015" name="Nature">
        <title>rRNA introns, odd ribosomes, and small enigmatic genomes across a large radiation of phyla.</title>
        <authorList>
            <person name="Brown C.T."/>
            <person name="Hug L.A."/>
            <person name="Thomas B.C."/>
            <person name="Sharon I."/>
            <person name="Castelle C.J."/>
            <person name="Singh A."/>
            <person name="Wilkins M.J."/>
            <person name="Williams K.H."/>
            <person name="Banfield J.F."/>
        </authorList>
    </citation>
    <scope>NUCLEOTIDE SEQUENCE [LARGE SCALE GENOMIC DNA]</scope>
</reference>
<protein>
    <recommendedName>
        <fullName evidence="3">nucleoside-diphosphate kinase</fullName>
        <ecNumber evidence="3">2.7.4.6</ecNumber>
    </recommendedName>
</protein>
<evidence type="ECO:0000256" key="2">
    <source>
        <dbReference type="ARBA" id="ARBA00008142"/>
    </source>
</evidence>
<evidence type="ECO:0000256" key="5">
    <source>
        <dbReference type="ARBA" id="ARBA00022777"/>
    </source>
</evidence>
<dbReference type="PATRIC" id="fig|1618573.3.peg.968"/>
<keyword evidence="4" id="KW-0808">Transferase</keyword>
<keyword evidence="5 8" id="KW-0418">Kinase</keyword>
<dbReference type="Gene3D" id="3.30.70.141">
    <property type="entry name" value="Nucleoside diphosphate kinase-like domain"/>
    <property type="match status" value="1"/>
</dbReference>
<comment type="caution">
    <text evidence="6">Lacks conserved residue(s) required for the propagation of feature annotation.</text>
</comment>
<dbReference type="STRING" id="1618573.UT19_C0020G0012"/>
<dbReference type="PROSITE" id="PS51374">
    <property type="entry name" value="NDPK_LIKE"/>
    <property type="match status" value="1"/>
</dbReference>
<proteinExistence type="inferred from homology"/>
<dbReference type="InterPro" id="IPR034907">
    <property type="entry name" value="NDK-like_dom"/>
</dbReference>
<dbReference type="Proteomes" id="UP000034932">
    <property type="component" value="Unassembled WGS sequence"/>
</dbReference>
<organism evidence="8 9">
    <name type="scientific">Candidatus Woesebacteria bacterium GW2011_GWB1_39_10b</name>
    <dbReference type="NCBI Taxonomy" id="1618573"/>
    <lineage>
        <taxon>Bacteria</taxon>
        <taxon>Candidatus Woeseibacteriota</taxon>
    </lineage>
</organism>
<sequence length="193" mass="22100">MKKKKIVKNDFEESTVVLVKPDGVKRGLIGEVITRFEKLGLKIAGMKMVWVDEQFVGKHYRDDTKWYKSVGDKLLDFYKEVGYDIGESLGSKDPIEIGKMVRKWLFVYITDGPVVAILIKGPHAIELVRKIVGTTYPLNSPPGTIRGDLWYDSPTLANLGQRSVRNIVHASGSKEEAEFEKKLWFREDEIYDY</sequence>
<dbReference type="GO" id="GO:0004550">
    <property type="term" value="F:nucleoside diphosphate kinase activity"/>
    <property type="evidence" value="ECO:0007669"/>
    <property type="project" value="UniProtKB-EC"/>
</dbReference>
<comment type="cofactor">
    <cofactor evidence="1">
        <name>Mg(2+)</name>
        <dbReference type="ChEBI" id="CHEBI:18420"/>
    </cofactor>
</comment>
<dbReference type="AlphaFoldDB" id="A0A0G0PUP2"/>
<evidence type="ECO:0000313" key="8">
    <source>
        <dbReference type="EMBL" id="KKQ93051.1"/>
    </source>
</evidence>
<gene>
    <name evidence="8" type="ORF">UT19_C0020G0012</name>
</gene>
<dbReference type="EC" id="2.7.4.6" evidence="3"/>
<accession>A0A0G0PUP2</accession>
<evidence type="ECO:0000256" key="1">
    <source>
        <dbReference type="ARBA" id="ARBA00001946"/>
    </source>
</evidence>
<dbReference type="EMBL" id="LBVW01000020">
    <property type="protein sequence ID" value="KKQ93051.1"/>
    <property type="molecule type" value="Genomic_DNA"/>
</dbReference>
<dbReference type="Pfam" id="PF00334">
    <property type="entry name" value="NDK"/>
    <property type="match status" value="2"/>
</dbReference>
<evidence type="ECO:0000313" key="9">
    <source>
        <dbReference type="Proteomes" id="UP000034932"/>
    </source>
</evidence>
<dbReference type="SMART" id="SM00562">
    <property type="entry name" value="NDK"/>
    <property type="match status" value="1"/>
</dbReference>
<dbReference type="PANTHER" id="PTHR11349">
    <property type="entry name" value="NUCLEOSIDE DIPHOSPHATE KINASE"/>
    <property type="match status" value="1"/>
</dbReference>
<evidence type="ECO:0000256" key="4">
    <source>
        <dbReference type="ARBA" id="ARBA00022679"/>
    </source>
</evidence>
<comment type="caution">
    <text evidence="8">The sequence shown here is derived from an EMBL/GenBank/DDBJ whole genome shotgun (WGS) entry which is preliminary data.</text>
</comment>
<evidence type="ECO:0000259" key="7">
    <source>
        <dbReference type="SMART" id="SM00562"/>
    </source>
</evidence>
<name>A0A0G0PUP2_9BACT</name>
<comment type="similarity">
    <text evidence="2 6">Belongs to the NDK family.</text>
</comment>
<dbReference type="InterPro" id="IPR036850">
    <property type="entry name" value="NDK-like_dom_sf"/>
</dbReference>
<evidence type="ECO:0000256" key="6">
    <source>
        <dbReference type="PROSITE-ProRule" id="PRU00706"/>
    </source>
</evidence>
<evidence type="ECO:0000256" key="3">
    <source>
        <dbReference type="ARBA" id="ARBA00012966"/>
    </source>
</evidence>
<feature type="domain" description="Nucleoside diphosphate kinase-like" evidence="7">
    <location>
        <begin position="12"/>
        <end position="192"/>
    </location>
</feature>
<dbReference type="SUPFAM" id="SSF54919">
    <property type="entry name" value="Nucleoside diphosphate kinase, NDK"/>
    <property type="match status" value="1"/>
</dbReference>